<protein>
    <recommendedName>
        <fullName evidence="3">FeoB-associated Cys-rich membrane protein</fullName>
    </recommendedName>
</protein>
<sequence length="49" mass="5195">MFTISWTTILMGLGALLVVGLYAYSISSQIKVADPKPGCSSCPKSQTTE</sequence>
<keyword evidence="1" id="KW-0472">Membrane</keyword>
<accession>A0A6C0AHZ8</accession>
<dbReference type="EMBL" id="MN740643">
    <property type="protein sequence ID" value="QHS79437.1"/>
    <property type="molecule type" value="Genomic_DNA"/>
</dbReference>
<evidence type="ECO:0000313" key="2">
    <source>
        <dbReference type="EMBL" id="QHS79437.1"/>
    </source>
</evidence>
<name>A0A6C0AHZ8_9ZZZZ</name>
<reference evidence="2" key="1">
    <citation type="journal article" date="2020" name="Nature">
        <title>Giant virus diversity and host interactions through global metagenomics.</title>
        <authorList>
            <person name="Schulz F."/>
            <person name="Roux S."/>
            <person name="Paez-Espino D."/>
            <person name="Jungbluth S."/>
            <person name="Walsh D.A."/>
            <person name="Denef V.J."/>
            <person name="McMahon K.D."/>
            <person name="Konstantinidis K.T."/>
            <person name="Eloe-Fadrosh E.A."/>
            <person name="Kyrpides N.C."/>
            <person name="Woyke T."/>
        </authorList>
    </citation>
    <scope>NUCLEOTIDE SEQUENCE</scope>
    <source>
        <strain evidence="2">GVMAG-S-1035237-23</strain>
    </source>
</reference>
<organism evidence="2">
    <name type="scientific">viral metagenome</name>
    <dbReference type="NCBI Taxonomy" id="1070528"/>
    <lineage>
        <taxon>unclassified sequences</taxon>
        <taxon>metagenomes</taxon>
        <taxon>organismal metagenomes</taxon>
    </lineage>
</organism>
<dbReference type="AlphaFoldDB" id="A0A6C0AHZ8"/>
<feature type="transmembrane region" description="Helical" evidence="1">
    <location>
        <begin position="6"/>
        <end position="24"/>
    </location>
</feature>
<keyword evidence="1" id="KW-1133">Transmembrane helix</keyword>
<evidence type="ECO:0000256" key="1">
    <source>
        <dbReference type="SAM" id="Phobius"/>
    </source>
</evidence>
<proteinExistence type="predicted"/>
<evidence type="ECO:0008006" key="3">
    <source>
        <dbReference type="Google" id="ProtNLM"/>
    </source>
</evidence>
<keyword evidence="1" id="KW-0812">Transmembrane</keyword>